<evidence type="ECO:0000313" key="7">
    <source>
        <dbReference type="EMBL" id="MBQ0928871.1"/>
    </source>
</evidence>
<dbReference type="Pfam" id="PF03466">
    <property type="entry name" value="LysR_substrate"/>
    <property type="match status" value="1"/>
</dbReference>
<dbReference type="InterPro" id="IPR036388">
    <property type="entry name" value="WH-like_DNA-bd_sf"/>
</dbReference>
<dbReference type="Gene3D" id="3.40.190.10">
    <property type="entry name" value="Periplasmic binding protein-like II"/>
    <property type="match status" value="2"/>
</dbReference>
<keyword evidence="8" id="KW-1185">Reference proteome</keyword>
<dbReference type="InterPro" id="IPR036390">
    <property type="entry name" value="WH_DNA-bd_sf"/>
</dbReference>
<dbReference type="PROSITE" id="PS50931">
    <property type="entry name" value="HTH_LYSR"/>
    <property type="match status" value="1"/>
</dbReference>
<evidence type="ECO:0000313" key="8">
    <source>
        <dbReference type="Proteomes" id="UP000676246"/>
    </source>
</evidence>
<dbReference type="GO" id="GO:0003700">
    <property type="term" value="F:DNA-binding transcription factor activity"/>
    <property type="evidence" value="ECO:0007669"/>
    <property type="project" value="InterPro"/>
</dbReference>
<dbReference type="SUPFAM" id="SSF53850">
    <property type="entry name" value="Periplasmic binding protein-like II"/>
    <property type="match status" value="1"/>
</dbReference>
<dbReference type="GO" id="GO:0019344">
    <property type="term" value="P:cysteine biosynthetic process"/>
    <property type="evidence" value="ECO:0007669"/>
    <property type="project" value="TreeGrafter"/>
</dbReference>
<evidence type="ECO:0000259" key="6">
    <source>
        <dbReference type="PROSITE" id="PS50931"/>
    </source>
</evidence>
<dbReference type="SUPFAM" id="SSF46785">
    <property type="entry name" value="Winged helix' DNA-binding domain"/>
    <property type="match status" value="1"/>
</dbReference>
<accession>A0A940Y9K2</accession>
<feature type="domain" description="HTH lysR-type" evidence="6">
    <location>
        <begin position="1"/>
        <end position="59"/>
    </location>
</feature>
<comment type="caution">
    <text evidence="7">The sequence shown here is derived from an EMBL/GenBank/DDBJ whole genome shotgun (WGS) entry which is preliminary data.</text>
</comment>
<keyword evidence="4" id="KW-0804">Transcription</keyword>
<gene>
    <name evidence="7" type="ORF">KAK03_00135</name>
</gene>
<dbReference type="AlphaFoldDB" id="A0A940Y9K2"/>
<dbReference type="Gene3D" id="1.10.10.10">
    <property type="entry name" value="Winged helix-like DNA-binding domain superfamily/Winged helix DNA-binding domain"/>
    <property type="match status" value="1"/>
</dbReference>
<dbReference type="Proteomes" id="UP000676246">
    <property type="component" value="Unassembled WGS sequence"/>
</dbReference>
<dbReference type="InterPro" id="IPR005119">
    <property type="entry name" value="LysR_subst-bd"/>
</dbReference>
<evidence type="ECO:0000256" key="1">
    <source>
        <dbReference type="ARBA" id="ARBA00009437"/>
    </source>
</evidence>
<keyword evidence="2" id="KW-0805">Transcription regulation</keyword>
<dbReference type="GO" id="GO:0000976">
    <property type="term" value="F:transcription cis-regulatory region binding"/>
    <property type="evidence" value="ECO:0007669"/>
    <property type="project" value="TreeGrafter"/>
</dbReference>
<dbReference type="CDD" id="cd08413">
    <property type="entry name" value="PBP2_CysB_like"/>
    <property type="match status" value="1"/>
</dbReference>
<dbReference type="Pfam" id="PF00126">
    <property type="entry name" value="HTH_1"/>
    <property type="match status" value="1"/>
</dbReference>
<comment type="similarity">
    <text evidence="1">Belongs to the LysR transcriptional regulatory family.</text>
</comment>
<dbReference type="PANTHER" id="PTHR30126:SF6">
    <property type="entry name" value="HTH-TYPE TRANSCRIPTIONAL REGULATOR CYSB-RELATED"/>
    <property type="match status" value="1"/>
</dbReference>
<dbReference type="NCBIfam" id="NF009327">
    <property type="entry name" value="PRK12684.1"/>
    <property type="match status" value="1"/>
</dbReference>
<evidence type="ECO:0000256" key="2">
    <source>
        <dbReference type="ARBA" id="ARBA00023015"/>
    </source>
</evidence>
<dbReference type="PANTHER" id="PTHR30126">
    <property type="entry name" value="HTH-TYPE TRANSCRIPTIONAL REGULATOR"/>
    <property type="match status" value="1"/>
</dbReference>
<reference evidence="7 8" key="1">
    <citation type="submission" date="2021-04" db="EMBL/GenBank/DDBJ databases">
        <title>The genome sequence of Ideonella sp. 3Y2.</title>
        <authorList>
            <person name="Liu Y."/>
        </authorList>
    </citation>
    <scope>NUCLEOTIDE SEQUENCE [LARGE SCALE GENOMIC DNA]</scope>
    <source>
        <strain evidence="7 8">3Y2</strain>
    </source>
</reference>
<evidence type="ECO:0000256" key="3">
    <source>
        <dbReference type="ARBA" id="ARBA00023125"/>
    </source>
</evidence>
<evidence type="ECO:0000256" key="5">
    <source>
        <dbReference type="SAM" id="MobiDB-lite"/>
    </source>
</evidence>
<dbReference type="InterPro" id="IPR000847">
    <property type="entry name" value="LysR_HTH_N"/>
</dbReference>
<dbReference type="PRINTS" id="PR00039">
    <property type="entry name" value="HTHLYSR"/>
</dbReference>
<feature type="region of interest" description="Disordered" evidence="5">
    <location>
        <begin position="306"/>
        <end position="325"/>
    </location>
</feature>
<keyword evidence="3" id="KW-0238">DNA-binding</keyword>
<sequence>MNFQQLRSTREAARRGFNLTEVASVLHTSQPGVSRQIRELEAEFGVPLFTRSGKRLTGMTDAGLRMLPIIERMLDNADSLRRAGLDFTRELSGRLAIAATHSQARYALPHAVYDFRLGHPAVQLELHQGSPQQVAALLLEGVADIGIATEGLADYPGLVTLPCYQWTHVVLVPHGHPLADGQPLTLQRLVAFPLISYETGFTGRSNIDRAFQREGLAPHWSVEAMDADVIKTYVELGLGVGIIAAIAHQPERDLGLVALDARHLFPANLTRLAVRRGEVLRDIAYEFIRAFASPLTREVVDEALEGPRPAMSRTHRPPLPARVRA</sequence>
<dbReference type="RefSeq" id="WP_210850988.1">
    <property type="nucleotide sequence ID" value="NZ_JAGQDD010000001.1"/>
</dbReference>
<protein>
    <submittedName>
        <fullName evidence="7">CysB family HTH-type transcriptional regulator</fullName>
    </submittedName>
</protein>
<organism evidence="7 8">
    <name type="scientific">Ideonella alba</name>
    <dbReference type="NCBI Taxonomy" id="2824118"/>
    <lineage>
        <taxon>Bacteria</taxon>
        <taxon>Pseudomonadati</taxon>
        <taxon>Pseudomonadota</taxon>
        <taxon>Betaproteobacteria</taxon>
        <taxon>Burkholderiales</taxon>
        <taxon>Sphaerotilaceae</taxon>
        <taxon>Ideonella</taxon>
    </lineage>
</organism>
<dbReference type="InterPro" id="IPR037423">
    <property type="entry name" value="CysB_PBP2"/>
</dbReference>
<evidence type="ECO:0000256" key="4">
    <source>
        <dbReference type="ARBA" id="ARBA00023163"/>
    </source>
</evidence>
<name>A0A940Y9K2_9BURK</name>
<proteinExistence type="inferred from homology"/>
<dbReference type="EMBL" id="JAGQDD010000001">
    <property type="protein sequence ID" value="MBQ0928871.1"/>
    <property type="molecule type" value="Genomic_DNA"/>
</dbReference>